<feature type="domain" description="ABC transporter" evidence="10">
    <location>
        <begin position="302"/>
        <end position="540"/>
    </location>
</feature>
<comment type="subcellular location">
    <subcellularLocation>
        <location evidence="1">Membrane</location>
        <topology evidence="1">Multi-pass membrane protein</topology>
    </subcellularLocation>
</comment>
<comment type="caution">
    <text evidence="12">The sequence shown here is derived from an EMBL/GenBank/DDBJ whole genome shotgun (WGS) entry which is preliminary data.</text>
</comment>
<dbReference type="Pfam" id="PF00005">
    <property type="entry name" value="ABC_tran"/>
    <property type="match status" value="1"/>
</dbReference>
<keyword evidence="13" id="KW-1185">Reference proteome</keyword>
<keyword evidence="4 9" id="KW-0812">Transmembrane</keyword>
<dbReference type="GO" id="GO:0015421">
    <property type="term" value="F:ABC-type oligopeptide transporter activity"/>
    <property type="evidence" value="ECO:0007669"/>
    <property type="project" value="TreeGrafter"/>
</dbReference>
<dbReference type="VEuPathDB" id="AmoebaDB:NF0077020"/>
<evidence type="ECO:0000256" key="9">
    <source>
        <dbReference type="SAM" id="Phobius"/>
    </source>
</evidence>
<dbReference type="PROSITE" id="PS00211">
    <property type="entry name" value="ABC_TRANSPORTER_1"/>
    <property type="match status" value="1"/>
</dbReference>
<dbReference type="FunFam" id="3.40.50.300:FF:000205">
    <property type="entry name" value="ABC transporter B family member 4"/>
    <property type="match status" value="1"/>
</dbReference>
<feature type="transmembrane region" description="Helical" evidence="9">
    <location>
        <begin position="7"/>
        <end position="33"/>
    </location>
</feature>
<dbReference type="OMA" id="IQIFGWN"/>
<evidence type="ECO:0000256" key="2">
    <source>
        <dbReference type="ARBA" id="ARBA00007577"/>
    </source>
</evidence>
<dbReference type="PANTHER" id="PTHR43394">
    <property type="entry name" value="ATP-DEPENDENT PERMEASE MDL1, MITOCHONDRIAL"/>
    <property type="match status" value="1"/>
</dbReference>
<dbReference type="VEuPathDB" id="AmoebaDB:FDP41_003937"/>
<organism evidence="12 13">
    <name type="scientific">Naegleria fowleri</name>
    <name type="common">Brain eating amoeba</name>
    <dbReference type="NCBI Taxonomy" id="5763"/>
    <lineage>
        <taxon>Eukaryota</taxon>
        <taxon>Discoba</taxon>
        <taxon>Heterolobosea</taxon>
        <taxon>Tetramitia</taxon>
        <taxon>Eutetramitia</taxon>
        <taxon>Vahlkampfiidae</taxon>
        <taxon>Naegleria</taxon>
    </lineage>
</organism>
<dbReference type="Gene3D" id="3.40.50.300">
    <property type="entry name" value="P-loop containing nucleotide triphosphate hydrolases"/>
    <property type="match status" value="1"/>
</dbReference>
<dbReference type="InterPro" id="IPR036640">
    <property type="entry name" value="ABC1_TM_sf"/>
</dbReference>
<dbReference type="InterPro" id="IPR003439">
    <property type="entry name" value="ABC_transporter-like_ATP-bd"/>
</dbReference>
<dbReference type="Proteomes" id="UP000444721">
    <property type="component" value="Unassembled WGS sequence"/>
</dbReference>
<evidence type="ECO:0000256" key="4">
    <source>
        <dbReference type="ARBA" id="ARBA00022692"/>
    </source>
</evidence>
<dbReference type="CDD" id="cd03249">
    <property type="entry name" value="ABC_MTABC3_MDL1_MDL2"/>
    <property type="match status" value="1"/>
</dbReference>
<keyword evidence="6" id="KW-0067">ATP-binding</keyword>
<dbReference type="AlphaFoldDB" id="A0A6A5BSU5"/>
<dbReference type="OrthoDB" id="6500128at2759"/>
<dbReference type="Gene3D" id="1.20.1560.10">
    <property type="entry name" value="ABC transporter type 1, transmembrane domain"/>
    <property type="match status" value="1"/>
</dbReference>
<keyword evidence="3" id="KW-0813">Transport</keyword>
<evidence type="ECO:0000256" key="3">
    <source>
        <dbReference type="ARBA" id="ARBA00022448"/>
    </source>
</evidence>
<reference evidence="12 13" key="1">
    <citation type="journal article" date="2019" name="Sci. Rep.">
        <title>Nanopore sequencing improves the draft genome of the human pathogenic amoeba Naegleria fowleri.</title>
        <authorList>
            <person name="Liechti N."/>
            <person name="Schurch N."/>
            <person name="Bruggmann R."/>
            <person name="Wittwer M."/>
        </authorList>
    </citation>
    <scope>NUCLEOTIDE SEQUENCE [LARGE SCALE GENOMIC DNA]</scope>
    <source>
        <strain evidence="12 13">ATCC 30894</strain>
    </source>
</reference>
<proteinExistence type="inferred from homology"/>
<gene>
    <name evidence="12" type="ORF">FDP41_003937</name>
</gene>
<dbReference type="EMBL" id="VFQX01000035">
    <property type="protein sequence ID" value="KAF0977284.1"/>
    <property type="molecule type" value="Genomic_DNA"/>
</dbReference>
<keyword evidence="5" id="KW-0547">Nucleotide-binding</keyword>
<evidence type="ECO:0000256" key="1">
    <source>
        <dbReference type="ARBA" id="ARBA00004141"/>
    </source>
</evidence>
<dbReference type="GO" id="GO:0005743">
    <property type="term" value="C:mitochondrial inner membrane"/>
    <property type="evidence" value="ECO:0007669"/>
    <property type="project" value="TreeGrafter"/>
</dbReference>
<dbReference type="InterPro" id="IPR017871">
    <property type="entry name" value="ABC_transporter-like_CS"/>
</dbReference>
<evidence type="ECO:0000256" key="5">
    <source>
        <dbReference type="ARBA" id="ARBA00022741"/>
    </source>
</evidence>
<dbReference type="InterPro" id="IPR011527">
    <property type="entry name" value="ABC1_TM_dom"/>
</dbReference>
<feature type="transmembrane region" description="Helical" evidence="9">
    <location>
        <begin position="135"/>
        <end position="155"/>
    </location>
</feature>
<keyword evidence="7 9" id="KW-1133">Transmembrane helix</keyword>
<dbReference type="GO" id="GO:0016887">
    <property type="term" value="F:ATP hydrolysis activity"/>
    <property type="evidence" value="ECO:0007669"/>
    <property type="project" value="InterPro"/>
</dbReference>
<dbReference type="PANTHER" id="PTHR43394:SF27">
    <property type="entry name" value="ATP-DEPENDENT TRANSLOCASE ABCB1-LIKE"/>
    <property type="match status" value="1"/>
</dbReference>
<protein>
    <submittedName>
        <fullName evidence="12">Uncharacterized protein</fullName>
    </submittedName>
</protein>
<evidence type="ECO:0000313" key="12">
    <source>
        <dbReference type="EMBL" id="KAF0977284.1"/>
    </source>
</evidence>
<evidence type="ECO:0000256" key="6">
    <source>
        <dbReference type="ARBA" id="ARBA00022840"/>
    </source>
</evidence>
<evidence type="ECO:0000259" key="10">
    <source>
        <dbReference type="PROSITE" id="PS50893"/>
    </source>
</evidence>
<keyword evidence="8 9" id="KW-0472">Membrane</keyword>
<dbReference type="Pfam" id="PF00664">
    <property type="entry name" value="ABC_membrane"/>
    <property type="match status" value="1"/>
</dbReference>
<feature type="domain" description="ABC transmembrane type-1" evidence="11">
    <location>
        <begin position="13"/>
        <end position="223"/>
    </location>
</feature>
<dbReference type="SMART" id="SM00382">
    <property type="entry name" value="AAA"/>
    <property type="match status" value="1"/>
</dbReference>
<dbReference type="GeneID" id="68111155"/>
<dbReference type="PROSITE" id="PS50929">
    <property type="entry name" value="ABC_TM1F"/>
    <property type="match status" value="1"/>
</dbReference>
<dbReference type="RefSeq" id="XP_044561997.1">
    <property type="nucleotide sequence ID" value="XM_044707296.1"/>
</dbReference>
<evidence type="ECO:0000256" key="7">
    <source>
        <dbReference type="ARBA" id="ARBA00022989"/>
    </source>
</evidence>
<dbReference type="SUPFAM" id="SSF52540">
    <property type="entry name" value="P-loop containing nucleoside triphosphate hydrolases"/>
    <property type="match status" value="1"/>
</dbReference>
<evidence type="ECO:0000313" key="13">
    <source>
        <dbReference type="Proteomes" id="UP000444721"/>
    </source>
</evidence>
<dbReference type="SUPFAM" id="SSF90123">
    <property type="entry name" value="ABC transporter transmembrane region"/>
    <property type="match status" value="1"/>
</dbReference>
<dbReference type="GO" id="GO:0090374">
    <property type="term" value="P:oligopeptide export from mitochondrion"/>
    <property type="evidence" value="ECO:0007669"/>
    <property type="project" value="TreeGrafter"/>
</dbReference>
<dbReference type="VEuPathDB" id="AmoebaDB:NfTy_063200"/>
<comment type="similarity">
    <text evidence="2">Belongs to the ABC transporter superfamily. ABCB family. Multidrug resistance exporter (TC 3.A.1.201) subfamily.</text>
</comment>
<sequence>MIQIFGWNMIIVVIGAFCACAYGLIPVVCQYILGDLIDAFFLNAKTATVEQSKEAVAETAIKFTIMTFCGMAAFGIQHFCLQVAHARLGTAMREAFLTALVKQEMSFFDIKKIGALTVVLSEDIPKIQDVYTYELFLFFQEIIQFVVGFILAMTVNWRMSLILVSTSPLTFCNYMTMSTISTVITRQINRLTEHSAAVSNEIASCIKTIRSMAGECKEIERFKLDLFKINTKVAEGTSTLGSIFKVFGMLCLGVISITRAATFFPHYGKAYVSETTFLKVVLRESAIPFMGGLKPESVKGEIVLKDIDFAYPSRPHTLVMQGFNLEIKQGQQVALVGPSGSGKSTIVCLLERFYHPVKGQILLDGVDLEQMDPFWLHRQIGLVGQEPVLFSGTIRYNIAYAVGLENTTQEAIEQAAKLANAHSFIMDLPDKYDTLLGEKGVSLSGGQKQRIAIARALLQDPKILLLDEATSALDTESEALVQAALDTLMKGRTTICIAHRLITVIHLDVICVMVKGVMKEKGTHAELIQIPNGIYRRLAEKQMVLVEEKVQDVEDVLEDEMH</sequence>
<evidence type="ECO:0000259" key="11">
    <source>
        <dbReference type="PROSITE" id="PS50929"/>
    </source>
</evidence>
<accession>A0A6A5BSU5</accession>
<dbReference type="InterPro" id="IPR027417">
    <property type="entry name" value="P-loop_NTPase"/>
</dbReference>
<dbReference type="PROSITE" id="PS50893">
    <property type="entry name" value="ABC_TRANSPORTER_2"/>
    <property type="match status" value="1"/>
</dbReference>
<dbReference type="InterPro" id="IPR003593">
    <property type="entry name" value="AAA+_ATPase"/>
</dbReference>
<name>A0A6A5BSU5_NAEFO</name>
<dbReference type="GO" id="GO:0005524">
    <property type="term" value="F:ATP binding"/>
    <property type="evidence" value="ECO:0007669"/>
    <property type="project" value="UniProtKB-KW"/>
</dbReference>
<dbReference type="InterPro" id="IPR039421">
    <property type="entry name" value="Type_1_exporter"/>
</dbReference>
<evidence type="ECO:0000256" key="8">
    <source>
        <dbReference type="ARBA" id="ARBA00023136"/>
    </source>
</evidence>